<dbReference type="RefSeq" id="WP_259858994.1">
    <property type="nucleotide sequence ID" value="NZ_BAAAST010000049.1"/>
</dbReference>
<evidence type="ECO:0000313" key="1">
    <source>
        <dbReference type="EMBL" id="UWP81231.1"/>
    </source>
</evidence>
<dbReference type="Proteomes" id="UP001059617">
    <property type="component" value="Chromosome"/>
</dbReference>
<gene>
    <name evidence="1" type="ORF">Dfulv_39920</name>
</gene>
<reference evidence="1" key="1">
    <citation type="submission" date="2021-04" db="EMBL/GenBank/DDBJ databases">
        <authorList>
            <person name="Hartkoorn R.C."/>
            <person name="Beaudoing E."/>
            <person name="Hot D."/>
        </authorList>
    </citation>
    <scope>NUCLEOTIDE SEQUENCE</scope>
    <source>
        <strain evidence="1">NRRL B-16292</strain>
    </source>
</reference>
<sequence>MLMMEAGRPCIAWAAGHAAQGCWLVNRAEVQTLLDTAGAAGEACKTALRLGAELTVFEARAPAFEMLYTWGWRYELLRENGVGTVGYEVGLEQLAEYGSRPVRLGRVRLKAPVCSFILFFAADEPCLVACVGHGDLNGLGAADANGGTADTEAREGHNSPGQGF</sequence>
<name>A0ABY5VVU7_9ACTN</name>
<organism evidence="1 2">
    <name type="scientific">Dactylosporangium fulvum</name>
    <dbReference type="NCBI Taxonomy" id="53359"/>
    <lineage>
        <taxon>Bacteria</taxon>
        <taxon>Bacillati</taxon>
        <taxon>Actinomycetota</taxon>
        <taxon>Actinomycetes</taxon>
        <taxon>Micromonosporales</taxon>
        <taxon>Micromonosporaceae</taxon>
        <taxon>Dactylosporangium</taxon>
    </lineage>
</organism>
<accession>A0ABY5VVU7</accession>
<evidence type="ECO:0000313" key="2">
    <source>
        <dbReference type="Proteomes" id="UP001059617"/>
    </source>
</evidence>
<reference evidence="1" key="2">
    <citation type="submission" date="2022-09" db="EMBL/GenBank/DDBJ databases">
        <title>Biosynthetic gene clusters of Dactylosporangioum fulvum.</title>
        <authorList>
            <person name="Caradec T."/>
        </authorList>
    </citation>
    <scope>NUCLEOTIDE SEQUENCE</scope>
    <source>
        <strain evidence="1">NRRL B-16292</strain>
    </source>
</reference>
<protein>
    <submittedName>
        <fullName evidence="1">Uncharacterized protein</fullName>
    </submittedName>
</protein>
<dbReference type="EMBL" id="CP073720">
    <property type="protein sequence ID" value="UWP81231.1"/>
    <property type="molecule type" value="Genomic_DNA"/>
</dbReference>
<keyword evidence="2" id="KW-1185">Reference proteome</keyword>
<proteinExistence type="predicted"/>